<reference evidence="1 2" key="1">
    <citation type="submission" date="2024-03" db="EMBL/GenBank/DDBJ databases">
        <title>Bacilli Hybrid Assemblies.</title>
        <authorList>
            <person name="Kovac J."/>
        </authorList>
    </citation>
    <scope>NUCLEOTIDE SEQUENCE [LARGE SCALE GENOMIC DNA]</scope>
    <source>
        <strain evidence="1 2">FSL M8-0022</strain>
    </source>
</reference>
<evidence type="ECO:0000313" key="2">
    <source>
        <dbReference type="Proteomes" id="UP001459714"/>
    </source>
</evidence>
<comment type="caution">
    <text evidence="1">The sequence shown here is derived from an EMBL/GenBank/DDBJ whole genome shotgun (WGS) entry which is preliminary data.</text>
</comment>
<dbReference type="Proteomes" id="UP001459714">
    <property type="component" value="Unassembled WGS sequence"/>
</dbReference>
<name>A0ABU9K466_9BACI</name>
<proteinExistence type="predicted"/>
<evidence type="ECO:0000313" key="1">
    <source>
        <dbReference type="EMBL" id="MEL3959344.1"/>
    </source>
</evidence>
<accession>A0ABU9K466</accession>
<organism evidence="1 2">
    <name type="scientific">Caldifermentibacillus hisashii</name>
    <dbReference type="NCBI Taxonomy" id="996558"/>
    <lineage>
        <taxon>Bacteria</taxon>
        <taxon>Bacillati</taxon>
        <taxon>Bacillota</taxon>
        <taxon>Bacilli</taxon>
        <taxon>Bacillales</taxon>
        <taxon>Bacillaceae</taxon>
        <taxon>Caldifermentibacillus</taxon>
    </lineage>
</organism>
<gene>
    <name evidence="1" type="ORF">NST17_19510</name>
</gene>
<dbReference type="RefSeq" id="WP_342020982.1">
    <property type="nucleotide sequence ID" value="NZ_JBBYAK010000002.1"/>
</dbReference>
<keyword evidence="2" id="KW-1185">Reference proteome</keyword>
<protein>
    <submittedName>
        <fullName evidence="1">Uncharacterized protein</fullName>
    </submittedName>
</protein>
<dbReference type="EMBL" id="JBBYAK010000002">
    <property type="protein sequence ID" value="MEL3959344.1"/>
    <property type="molecule type" value="Genomic_DNA"/>
</dbReference>
<sequence>MTDQERAVMSVMNFLRDDNKRILLVKGYDDDAKLRVALSCLEKVYDKGIIRTSSMSDESFHINFAFNKNLLPNIVTSTNNYKIGKMVVSISSYKTHTQSNPSGNQDTFTLFHPVQTVLDDSKEYKKFLNELGNTYSNKILLVTTNEHTIKNWNIVNYVDEVFFYSVENDNPEIMKNLRINGEI</sequence>